<evidence type="ECO:0000313" key="9">
    <source>
        <dbReference type="EMBL" id="HAN27943.1"/>
    </source>
</evidence>
<evidence type="ECO:0000256" key="2">
    <source>
        <dbReference type="ARBA" id="ARBA00022670"/>
    </source>
</evidence>
<evidence type="ECO:0000256" key="3">
    <source>
        <dbReference type="ARBA" id="ARBA00022763"/>
    </source>
</evidence>
<organism evidence="9 10">
    <name type="scientific">Haliea salexigens</name>
    <dbReference type="NCBI Taxonomy" id="287487"/>
    <lineage>
        <taxon>Bacteria</taxon>
        <taxon>Pseudomonadati</taxon>
        <taxon>Pseudomonadota</taxon>
        <taxon>Gammaproteobacteria</taxon>
        <taxon>Cellvibrionales</taxon>
        <taxon>Halieaceae</taxon>
        <taxon>Haliea</taxon>
    </lineage>
</organism>
<dbReference type="PANTHER" id="PTHR13604">
    <property type="entry name" value="DC12-RELATED"/>
    <property type="match status" value="1"/>
</dbReference>
<comment type="caution">
    <text evidence="9">The sequence shown here is derived from an EMBL/GenBank/DDBJ whole genome shotgun (WGS) entry which is preliminary data.</text>
</comment>
<evidence type="ECO:0000256" key="7">
    <source>
        <dbReference type="ARBA" id="ARBA00023239"/>
    </source>
</evidence>
<dbReference type="GO" id="GO:0016829">
    <property type="term" value="F:lyase activity"/>
    <property type="evidence" value="ECO:0007669"/>
    <property type="project" value="UniProtKB-KW"/>
</dbReference>
<dbReference type="InterPro" id="IPR036590">
    <property type="entry name" value="SRAP-like"/>
</dbReference>
<evidence type="ECO:0000256" key="5">
    <source>
        <dbReference type="ARBA" id="ARBA00023124"/>
    </source>
</evidence>
<dbReference type="Proteomes" id="UP000259273">
    <property type="component" value="Unassembled WGS sequence"/>
</dbReference>
<accession>A0A3C1KNA6</accession>
<keyword evidence="7" id="KW-0456">Lyase</keyword>
<dbReference type="GO" id="GO:0003697">
    <property type="term" value="F:single-stranded DNA binding"/>
    <property type="evidence" value="ECO:0007669"/>
    <property type="project" value="InterPro"/>
</dbReference>
<proteinExistence type="inferred from homology"/>
<keyword evidence="6" id="KW-0238">DNA-binding</keyword>
<dbReference type="PANTHER" id="PTHR13604:SF0">
    <property type="entry name" value="ABASIC SITE PROCESSING PROTEIN HMCES"/>
    <property type="match status" value="1"/>
</dbReference>
<feature type="non-terminal residue" evidence="9">
    <location>
        <position position="1"/>
    </location>
</feature>
<comment type="similarity">
    <text evidence="1 8">Belongs to the SOS response-associated peptidase family.</text>
</comment>
<evidence type="ECO:0000256" key="8">
    <source>
        <dbReference type="RuleBase" id="RU364100"/>
    </source>
</evidence>
<dbReference type="GO" id="GO:0106300">
    <property type="term" value="P:protein-DNA covalent cross-linking repair"/>
    <property type="evidence" value="ECO:0007669"/>
    <property type="project" value="InterPro"/>
</dbReference>
<dbReference type="InterPro" id="IPR003738">
    <property type="entry name" value="SRAP"/>
</dbReference>
<dbReference type="GO" id="GO:0006508">
    <property type="term" value="P:proteolysis"/>
    <property type="evidence" value="ECO:0007669"/>
    <property type="project" value="UniProtKB-KW"/>
</dbReference>
<dbReference type="GO" id="GO:0008233">
    <property type="term" value="F:peptidase activity"/>
    <property type="evidence" value="ECO:0007669"/>
    <property type="project" value="UniProtKB-KW"/>
</dbReference>
<dbReference type="AlphaFoldDB" id="A0A3C1KNA6"/>
<dbReference type="Gene3D" id="3.90.1680.10">
    <property type="entry name" value="SOS response associated peptidase-like"/>
    <property type="match status" value="1"/>
</dbReference>
<keyword evidence="5" id="KW-0190">Covalent protein-DNA linkage</keyword>
<dbReference type="Pfam" id="PF02586">
    <property type="entry name" value="SRAP"/>
    <property type="match status" value="1"/>
</dbReference>
<evidence type="ECO:0000256" key="4">
    <source>
        <dbReference type="ARBA" id="ARBA00022801"/>
    </source>
</evidence>
<name>A0A3C1KNA6_9GAMM</name>
<protein>
    <recommendedName>
        <fullName evidence="8">Abasic site processing protein</fullName>
        <ecNumber evidence="8">3.4.-.-</ecNumber>
    </recommendedName>
</protein>
<reference evidence="9 10" key="1">
    <citation type="journal article" date="2018" name="Nat. Biotechnol.">
        <title>A standardized bacterial taxonomy based on genome phylogeny substantially revises the tree of life.</title>
        <authorList>
            <person name="Parks D.H."/>
            <person name="Chuvochina M."/>
            <person name="Waite D.W."/>
            <person name="Rinke C."/>
            <person name="Skarshewski A."/>
            <person name="Chaumeil P.A."/>
            <person name="Hugenholtz P."/>
        </authorList>
    </citation>
    <scope>NUCLEOTIDE SEQUENCE [LARGE SCALE GENOMIC DNA]</scope>
    <source>
        <strain evidence="9">UBA9158</strain>
    </source>
</reference>
<gene>
    <name evidence="9" type="ORF">DCP75_09555</name>
</gene>
<evidence type="ECO:0000256" key="6">
    <source>
        <dbReference type="ARBA" id="ARBA00023125"/>
    </source>
</evidence>
<keyword evidence="4 8" id="KW-0378">Hydrolase</keyword>
<dbReference type="SUPFAM" id="SSF143081">
    <property type="entry name" value="BB1717-like"/>
    <property type="match status" value="1"/>
</dbReference>
<dbReference type="EMBL" id="DMND01000130">
    <property type="protein sequence ID" value="HAN27943.1"/>
    <property type="molecule type" value="Genomic_DNA"/>
</dbReference>
<keyword evidence="2 8" id="KW-0645">Protease</keyword>
<sequence>GHADFARWWLVPSWAKGVDTKYSMFNARAESLASSPAFRKPFRSQRGIVPMSNFIEWRAESGQKQPWVITNDEQAIAVAALWDVWHGSEAPFLSCTLVTTQAADAFRPWHNRMPVMLAQQERARWLDNTQSIDPDDPILAPVLKYNLRLYPVSKAVGRSTEKDPELFEPINDSVILKA</sequence>
<keyword evidence="3" id="KW-0227">DNA damage</keyword>
<evidence type="ECO:0000313" key="10">
    <source>
        <dbReference type="Proteomes" id="UP000259273"/>
    </source>
</evidence>
<dbReference type="EC" id="3.4.-.-" evidence="8"/>
<evidence type="ECO:0000256" key="1">
    <source>
        <dbReference type="ARBA" id="ARBA00008136"/>
    </source>
</evidence>